<evidence type="ECO:0000313" key="2">
    <source>
        <dbReference type="Proteomes" id="UP000233649"/>
    </source>
</evidence>
<protein>
    <submittedName>
        <fullName evidence="1">Uncharacterized protein</fullName>
    </submittedName>
</protein>
<reference evidence="1 2" key="1">
    <citation type="journal article" date="2017" name="FEMS Microbiol. Ecol.">
        <title>Reconstructed genomes of novel Dehalococcoides mccartyi strains from 1,2,3,4-tetrachlorodibenzo-p-dioxin-dechlorinating enrichment cultures reveal divergent reductive dehalogenase gene profiles.</title>
        <authorList>
            <person name="Dam H.T."/>
            <person name="Vollmers J."/>
            <person name="Kaster A.K."/>
            <person name="Haggblom M.M."/>
        </authorList>
    </citation>
    <scope>NUCLEOTIDE SEQUENCE [LARGE SCALE GENOMIC DNA]</scope>
    <source>
        <strain evidence="1 2">H1-3-2.001</strain>
    </source>
</reference>
<proteinExistence type="predicted"/>
<accession>A0A1S7AVX7</accession>
<dbReference type="Proteomes" id="UP000233649">
    <property type="component" value="Unassembled WGS sequence"/>
</dbReference>
<dbReference type="OMA" id="AGIICAW"/>
<dbReference type="AlphaFoldDB" id="A0A1S7AVX7"/>
<organism evidence="1 2">
    <name type="scientific">Dehalococcoides mccartyi</name>
    <dbReference type="NCBI Taxonomy" id="61435"/>
    <lineage>
        <taxon>Bacteria</taxon>
        <taxon>Bacillati</taxon>
        <taxon>Chloroflexota</taxon>
        <taxon>Dehalococcoidia</taxon>
        <taxon>Dehalococcoidales</taxon>
        <taxon>Dehalococcoidaceae</taxon>
        <taxon>Dehalococcoides</taxon>
    </lineage>
</organism>
<dbReference type="EMBL" id="PHFD01000053">
    <property type="protein sequence ID" value="PKH47902.1"/>
    <property type="molecule type" value="Genomic_DNA"/>
</dbReference>
<sequence>MSLVVFLCGLILGIVGMILWNVKKEKNIHLKWTDYLWISLFTLVVGIGIIFLIYPFAQESEYGAVMRSSLIVGFSAIVILGIVVQLVRRRNSA</sequence>
<gene>
    <name evidence="1" type="ORF">CVH13_00157</name>
</gene>
<name>A0A1S7AVX7_9CHLR</name>
<evidence type="ECO:0000313" key="1">
    <source>
        <dbReference type="EMBL" id="PKH47902.1"/>
    </source>
</evidence>
<comment type="caution">
    <text evidence="1">The sequence shown here is derived from an EMBL/GenBank/DDBJ whole genome shotgun (WGS) entry which is preliminary data.</text>
</comment>
<dbReference type="RefSeq" id="WP_011309905.1">
    <property type="nucleotide sequence ID" value="NZ_CP017572.1"/>
</dbReference>